<evidence type="ECO:0000313" key="1">
    <source>
        <dbReference type="EMBL" id="WJJ55340.1"/>
    </source>
</evidence>
<gene>
    <name evidence="1" type="ORF">QB910_000096</name>
</gene>
<accession>A0AAT9V8K5</accession>
<reference evidence="1" key="1">
    <citation type="submission" date="2023-04" db="EMBL/GenBank/DDBJ databases">
        <title>Characterization and genome study of newly isolated Alicyclobacillus-specific phaga.</title>
        <authorList>
            <person name="Shymialevich D."/>
            <person name="Wojcicki M."/>
            <person name="Srednicka P."/>
            <person name="Swider O."/>
        </authorList>
    </citation>
    <scope>NUCLEOTIDE SEQUENCE</scope>
</reference>
<sequence>MRVGTKLKNGVHSGVVTESRLGVVSVRWSNMNYDCVYDEQQLLPFVLEQKGRESYDRSRNYRQE</sequence>
<organism evidence="1">
    <name type="scientific">Alicyclobacillus phage KKP_3916</name>
    <dbReference type="NCBI Taxonomy" id="3040651"/>
    <lineage>
        <taxon>Viruses</taxon>
        <taxon>Duplodnaviria</taxon>
        <taxon>Heunggongvirae</taxon>
        <taxon>Uroviricota</taxon>
        <taxon>Caudoviricetes</taxon>
    </lineage>
</organism>
<name>A0AAT9V8K5_9CAUD</name>
<dbReference type="EMBL" id="OQ846916">
    <property type="protein sequence ID" value="WJJ55340.1"/>
    <property type="molecule type" value="Genomic_DNA"/>
</dbReference>
<proteinExistence type="predicted"/>
<protein>
    <submittedName>
        <fullName evidence="1">Uncharacterized protein</fullName>
    </submittedName>
</protein>